<comment type="caution">
    <text evidence="2">The sequence shown here is derived from an EMBL/GenBank/DDBJ whole genome shotgun (WGS) entry which is preliminary data.</text>
</comment>
<sequence length="283" mass="30665">MGTGPGVEGLFGLRTWRSFITFYAFASLPAIVSDVACTPSDDDVMSIEIGSLSAVLTFFCPPHVSSIDKKIISTTPIKKDFLSALVRNSAAQPLRPPLPDIVRRVLSRCRFAYLSTVDVDTSSSHLSLMRFTYLPEEETIIMSTNTRTKKYDMLERQGGVALLVHDFSEASCDSGAGGGGVADGGGGSSMTLTGEYSITLNGTCSVVKDVVLAENYREVHLRNNPDYPQFIVGKDIAMLRVDVVTARICNISDEVIKWNVVETGSTGASPLLRSSNRMESFQT</sequence>
<dbReference type="PANTHER" id="PTHR28040">
    <property type="entry name" value="PYRIDOXAMINE 5'-PHOSPHATE OXIDASE YLR456W HOMOLOG-RELATED"/>
    <property type="match status" value="1"/>
</dbReference>
<dbReference type="PANTHER" id="PTHR28040:SF1">
    <property type="entry name" value="PYRIDOXAMINE 5'-PHOSPHATE OXIDASE YLR456W HOMOLOG-RELATED"/>
    <property type="match status" value="1"/>
</dbReference>
<evidence type="ECO:0000313" key="2">
    <source>
        <dbReference type="EMBL" id="KAL3774429.1"/>
    </source>
</evidence>
<proteinExistence type="predicted"/>
<accession>A0ABD3NEF3</accession>
<reference evidence="2 3" key="1">
    <citation type="submission" date="2024-10" db="EMBL/GenBank/DDBJ databases">
        <title>Updated reference genomes for cyclostephanoid diatoms.</title>
        <authorList>
            <person name="Roberts W.R."/>
            <person name="Alverson A.J."/>
        </authorList>
    </citation>
    <scope>NUCLEOTIDE SEQUENCE [LARGE SCALE GENOMIC DNA]</scope>
    <source>
        <strain evidence="2 3">AJA276-08</strain>
    </source>
</reference>
<feature type="domain" description="Pyridoxamine 5'-phosphate oxidase N-terminal" evidence="1">
    <location>
        <begin position="100"/>
        <end position="243"/>
    </location>
</feature>
<evidence type="ECO:0000259" key="1">
    <source>
        <dbReference type="Pfam" id="PF01243"/>
    </source>
</evidence>
<dbReference type="InterPro" id="IPR011576">
    <property type="entry name" value="Pyridox_Oxase_N"/>
</dbReference>
<keyword evidence="3" id="KW-1185">Reference proteome</keyword>
<gene>
    <name evidence="2" type="ORF">ACHAW5_001671</name>
</gene>
<dbReference type="SUPFAM" id="SSF50475">
    <property type="entry name" value="FMN-binding split barrel"/>
    <property type="match status" value="1"/>
</dbReference>
<dbReference type="Proteomes" id="UP001530315">
    <property type="component" value="Unassembled WGS sequence"/>
</dbReference>
<dbReference type="Gene3D" id="2.30.110.10">
    <property type="entry name" value="Electron Transport, Fmn-binding Protein, Chain A"/>
    <property type="match status" value="1"/>
</dbReference>
<evidence type="ECO:0000313" key="3">
    <source>
        <dbReference type="Proteomes" id="UP001530315"/>
    </source>
</evidence>
<name>A0ABD3NEF3_9STRA</name>
<organism evidence="2 3">
    <name type="scientific">Stephanodiscus triporus</name>
    <dbReference type="NCBI Taxonomy" id="2934178"/>
    <lineage>
        <taxon>Eukaryota</taxon>
        <taxon>Sar</taxon>
        <taxon>Stramenopiles</taxon>
        <taxon>Ochrophyta</taxon>
        <taxon>Bacillariophyta</taxon>
        <taxon>Coscinodiscophyceae</taxon>
        <taxon>Thalassiosirophycidae</taxon>
        <taxon>Stephanodiscales</taxon>
        <taxon>Stephanodiscaceae</taxon>
        <taxon>Stephanodiscus</taxon>
    </lineage>
</organism>
<dbReference type="EMBL" id="JALLAZ020001469">
    <property type="protein sequence ID" value="KAL3774429.1"/>
    <property type="molecule type" value="Genomic_DNA"/>
</dbReference>
<dbReference type="Pfam" id="PF01243">
    <property type="entry name" value="PNPOx_N"/>
    <property type="match status" value="1"/>
</dbReference>
<dbReference type="AlphaFoldDB" id="A0ABD3NEF3"/>
<dbReference type="InterPro" id="IPR012349">
    <property type="entry name" value="Split_barrel_FMN-bd"/>
</dbReference>
<protein>
    <recommendedName>
        <fullName evidence="1">Pyridoxamine 5'-phosphate oxidase N-terminal domain-containing protein</fullName>
    </recommendedName>
</protein>
<dbReference type="InterPro" id="IPR052841">
    <property type="entry name" value="PMP_oxidase-like"/>
</dbReference>